<name>A0AAD4LK32_9AGAM</name>
<dbReference type="AlphaFoldDB" id="A0AAD4LK32"/>
<gene>
    <name evidence="1" type="ORF">EDB92DRAFT_1852753</name>
</gene>
<dbReference type="Proteomes" id="UP001201163">
    <property type="component" value="Unassembled WGS sequence"/>
</dbReference>
<comment type="caution">
    <text evidence="1">The sequence shown here is derived from an EMBL/GenBank/DDBJ whole genome shotgun (WGS) entry which is preliminary data.</text>
</comment>
<dbReference type="EMBL" id="JAKELL010000017">
    <property type="protein sequence ID" value="KAH8993687.1"/>
    <property type="molecule type" value="Genomic_DNA"/>
</dbReference>
<reference evidence="1" key="1">
    <citation type="submission" date="2022-01" db="EMBL/GenBank/DDBJ databases">
        <title>Comparative genomics reveals a dynamic genome evolution in the ectomycorrhizal milk-cap (Lactarius) mushrooms.</title>
        <authorList>
            <consortium name="DOE Joint Genome Institute"/>
            <person name="Lebreton A."/>
            <person name="Tang N."/>
            <person name="Kuo A."/>
            <person name="LaButti K."/>
            <person name="Drula E."/>
            <person name="Barry K."/>
            <person name="Clum A."/>
            <person name="Lipzen A."/>
            <person name="Mousain D."/>
            <person name="Ng V."/>
            <person name="Wang R."/>
            <person name="Wang X."/>
            <person name="Dai Y."/>
            <person name="Henrissat B."/>
            <person name="Grigoriev I.V."/>
            <person name="Guerin-Laguette A."/>
            <person name="Yu F."/>
            <person name="Martin F.M."/>
        </authorList>
    </citation>
    <scope>NUCLEOTIDE SEQUENCE</scope>
    <source>
        <strain evidence="1">QP</strain>
    </source>
</reference>
<evidence type="ECO:0000313" key="1">
    <source>
        <dbReference type="EMBL" id="KAH8993687.1"/>
    </source>
</evidence>
<proteinExistence type="predicted"/>
<organism evidence="1 2">
    <name type="scientific">Lactarius akahatsu</name>
    <dbReference type="NCBI Taxonomy" id="416441"/>
    <lineage>
        <taxon>Eukaryota</taxon>
        <taxon>Fungi</taxon>
        <taxon>Dikarya</taxon>
        <taxon>Basidiomycota</taxon>
        <taxon>Agaricomycotina</taxon>
        <taxon>Agaricomycetes</taxon>
        <taxon>Russulales</taxon>
        <taxon>Russulaceae</taxon>
        <taxon>Lactarius</taxon>
    </lineage>
</organism>
<accession>A0AAD4LK32</accession>
<sequence>MATLIRSTTPGSSWTRDELRAYNITVASQDIATFFGNPTLPQPSIRQVTLEDETYPPEGVANKDDRKFFVYLEDATKPPPGEESSVDTFATHLLSLLGYDELVSHCYVAGRRDIPFFMCGGNTHAKTDACVVNLHTEIFLLVQEDKRFQSEVNPEPQLIAEAIASFQFNNGLLRKKGKKPIEKKTVPGITMIGTTPTFYKIEVTQDLVDAIETAQYPESPTIVHKLVPPVEDFDGSHLRKDGMKTLSNRAVILRCFEAFKQFVG</sequence>
<evidence type="ECO:0000313" key="2">
    <source>
        <dbReference type="Proteomes" id="UP001201163"/>
    </source>
</evidence>
<keyword evidence="2" id="KW-1185">Reference proteome</keyword>
<protein>
    <submittedName>
        <fullName evidence="1">Uncharacterized protein</fullName>
    </submittedName>
</protein>